<proteinExistence type="inferred from homology"/>
<dbReference type="InterPro" id="IPR058647">
    <property type="entry name" value="BSH_CzcB-like"/>
</dbReference>
<dbReference type="Gene3D" id="1.10.287.470">
    <property type="entry name" value="Helix hairpin bin"/>
    <property type="match status" value="1"/>
</dbReference>
<feature type="domain" description="CusB-like beta-barrel" evidence="4">
    <location>
        <begin position="220"/>
        <end position="291"/>
    </location>
</feature>
<feature type="region of interest" description="Disordered" evidence="2">
    <location>
        <begin position="32"/>
        <end position="54"/>
    </location>
</feature>
<dbReference type="InterPro" id="IPR058792">
    <property type="entry name" value="Beta-barrel_RND_2"/>
</dbReference>
<evidence type="ECO:0000256" key="2">
    <source>
        <dbReference type="SAM" id="MobiDB-lite"/>
    </source>
</evidence>
<feature type="signal peptide" evidence="3">
    <location>
        <begin position="1"/>
        <end position="29"/>
    </location>
</feature>
<dbReference type="GO" id="GO:1990281">
    <property type="term" value="C:efflux pump complex"/>
    <property type="evidence" value="ECO:0007669"/>
    <property type="project" value="TreeGrafter"/>
</dbReference>
<dbReference type="SUPFAM" id="SSF111369">
    <property type="entry name" value="HlyD-like secretion proteins"/>
    <property type="match status" value="1"/>
</dbReference>
<evidence type="ECO:0000313" key="6">
    <source>
        <dbReference type="EMBL" id="AQS58183.1"/>
    </source>
</evidence>
<protein>
    <submittedName>
        <fullName evidence="6">Efflux transporter periplasmic adaptor subunit</fullName>
    </submittedName>
</protein>
<organism evidence="6 7">
    <name type="scientific">Desulforamulus ferrireducens</name>
    <dbReference type="NCBI Taxonomy" id="1833852"/>
    <lineage>
        <taxon>Bacteria</taxon>
        <taxon>Bacillati</taxon>
        <taxon>Bacillota</taxon>
        <taxon>Clostridia</taxon>
        <taxon>Eubacteriales</taxon>
        <taxon>Peptococcaceae</taxon>
        <taxon>Desulforamulus</taxon>
    </lineage>
</organism>
<dbReference type="AlphaFoldDB" id="A0A1S6ITU5"/>
<dbReference type="KEGG" id="dfg:B0537_03185"/>
<dbReference type="GO" id="GO:0015562">
    <property type="term" value="F:efflux transmembrane transporter activity"/>
    <property type="evidence" value="ECO:0007669"/>
    <property type="project" value="TreeGrafter"/>
</dbReference>
<sequence>MGDNQVLRKKKLLLGILVLAMLLLTGCNAGTETGADSKESKTDNIAEAETSPKSPGTVVISGKIEAVQMANLVSKVAGKVEMVHVDIGTPVKAGQVLMSLDAGDKAAEIEVATAQVNSAQVEYELAQSNYQRGQELLAAQAISQAEYEKTYEGPFKRAEAQLQSAQASLKKQQITYNDMFMKAPFDGVITARNINPGEMAGTQNTVFTLVNLDQVVIKGMVNENFINQLQNGQAVKVRVPAASDQEFTGVINNLGLSADLQAKGYPVKIKLENPDHILKPGMFAEVILEGKK</sequence>
<evidence type="ECO:0000256" key="1">
    <source>
        <dbReference type="ARBA" id="ARBA00009477"/>
    </source>
</evidence>
<dbReference type="EMBL" id="CP019698">
    <property type="protein sequence ID" value="AQS58183.1"/>
    <property type="molecule type" value="Genomic_DNA"/>
</dbReference>
<dbReference type="Pfam" id="PF25973">
    <property type="entry name" value="BSH_CzcB"/>
    <property type="match status" value="1"/>
</dbReference>
<name>A0A1S6ITU5_9FIRM</name>
<evidence type="ECO:0000259" key="4">
    <source>
        <dbReference type="Pfam" id="PF25954"/>
    </source>
</evidence>
<dbReference type="Gene3D" id="2.40.50.100">
    <property type="match status" value="1"/>
</dbReference>
<dbReference type="Pfam" id="PF25954">
    <property type="entry name" value="Beta-barrel_RND_2"/>
    <property type="match status" value="1"/>
</dbReference>
<dbReference type="Proteomes" id="UP000189464">
    <property type="component" value="Chromosome"/>
</dbReference>
<reference evidence="6 7" key="1">
    <citation type="journal article" date="2016" name="Int. J. Syst. Evol. Microbiol.">
        <title>Desulfotomaculum ferrireducens sp. nov., a moderately thermophilic sulfate-reducing and dissimilatory Fe(III)-reducing bacterium isolated from compost.</title>
        <authorList>
            <person name="Yang G."/>
            <person name="Guo J."/>
            <person name="Zhuang L."/>
            <person name="Yuan Y."/>
            <person name="Zhou S."/>
        </authorList>
    </citation>
    <scope>NUCLEOTIDE SEQUENCE [LARGE SCALE GENOMIC DNA]</scope>
    <source>
        <strain evidence="6 7">GSS09</strain>
    </source>
</reference>
<gene>
    <name evidence="6" type="ORF">B0537_03185</name>
</gene>
<evidence type="ECO:0000256" key="3">
    <source>
        <dbReference type="SAM" id="SignalP"/>
    </source>
</evidence>
<keyword evidence="7" id="KW-1185">Reference proteome</keyword>
<feature type="chain" id="PRO_5038676539" evidence="3">
    <location>
        <begin position="30"/>
        <end position="292"/>
    </location>
</feature>
<dbReference type="STRING" id="1833852.B0537_03185"/>
<evidence type="ECO:0000313" key="7">
    <source>
        <dbReference type="Proteomes" id="UP000189464"/>
    </source>
</evidence>
<feature type="compositionally biased region" description="Basic and acidic residues" evidence="2">
    <location>
        <begin position="35"/>
        <end position="44"/>
    </location>
</feature>
<dbReference type="NCBIfam" id="TIGR01730">
    <property type="entry name" value="RND_mfp"/>
    <property type="match status" value="1"/>
</dbReference>
<dbReference type="PANTHER" id="PTHR30469">
    <property type="entry name" value="MULTIDRUG RESISTANCE PROTEIN MDTA"/>
    <property type="match status" value="1"/>
</dbReference>
<evidence type="ECO:0000259" key="5">
    <source>
        <dbReference type="Pfam" id="PF25973"/>
    </source>
</evidence>
<comment type="similarity">
    <text evidence="1">Belongs to the membrane fusion protein (MFP) (TC 8.A.1) family.</text>
</comment>
<dbReference type="OrthoDB" id="9810430at2"/>
<accession>A0A1S6ITU5</accession>
<feature type="domain" description="CzcB-like barrel-sandwich hybrid" evidence="5">
    <location>
        <begin position="69"/>
        <end position="210"/>
    </location>
</feature>
<dbReference type="InterPro" id="IPR006143">
    <property type="entry name" value="RND_pump_MFP"/>
</dbReference>
<keyword evidence="3" id="KW-0732">Signal</keyword>
<dbReference type="Gene3D" id="2.40.30.170">
    <property type="match status" value="1"/>
</dbReference>